<accession>A0AAV4TN31</accession>
<comment type="caution">
    <text evidence="2">The sequence shown here is derived from an EMBL/GenBank/DDBJ whole genome shotgun (WGS) entry which is preliminary data.</text>
</comment>
<evidence type="ECO:0000313" key="2">
    <source>
        <dbReference type="EMBL" id="GIY47835.1"/>
    </source>
</evidence>
<dbReference type="Pfam" id="PF14529">
    <property type="entry name" value="Exo_endo_phos_2"/>
    <property type="match status" value="1"/>
</dbReference>
<protein>
    <submittedName>
        <fullName evidence="2">RNA-directed DNA polymerase from mobile element jockey</fullName>
    </submittedName>
</protein>
<dbReference type="InterPro" id="IPR005135">
    <property type="entry name" value="Endo/exonuclease/phosphatase"/>
</dbReference>
<sequence length="218" mass="25332">MHNNIILAGDFNATHTSWNNLNNNTRGIRLNKFINRKKYTIIAPSSATHFDFKQASATHNILDFAIFKNIPFPATTTVLHELSSDHLPCIIDIKTDSNPHSTPNLFVTNWNDYNFRLQHTNLNPFSINNEDEADKAIENLSKDMYTALNNSSKHKYLTKKGRLPNNIKTLIKNKNYIRRLWQRTRDPTLKITFKGLECKIKTRVNDYKNSTWKTTQIL</sequence>
<dbReference type="GO" id="GO:0003964">
    <property type="term" value="F:RNA-directed DNA polymerase activity"/>
    <property type="evidence" value="ECO:0007669"/>
    <property type="project" value="UniProtKB-KW"/>
</dbReference>
<evidence type="ECO:0000259" key="1">
    <source>
        <dbReference type="Pfam" id="PF14529"/>
    </source>
</evidence>
<proteinExistence type="predicted"/>
<dbReference type="InterPro" id="IPR036691">
    <property type="entry name" value="Endo/exonu/phosph_ase_sf"/>
</dbReference>
<keyword evidence="2" id="KW-0695">RNA-directed DNA polymerase</keyword>
<dbReference type="Proteomes" id="UP001054945">
    <property type="component" value="Unassembled WGS sequence"/>
</dbReference>
<feature type="domain" description="Endonuclease/exonuclease/phosphatase" evidence="1">
    <location>
        <begin position="3"/>
        <end position="89"/>
    </location>
</feature>
<dbReference type="AlphaFoldDB" id="A0AAV4TN31"/>
<name>A0AAV4TN31_CAEEX</name>
<dbReference type="SUPFAM" id="SSF56219">
    <property type="entry name" value="DNase I-like"/>
    <property type="match status" value="1"/>
</dbReference>
<reference evidence="2 3" key="1">
    <citation type="submission" date="2021-06" db="EMBL/GenBank/DDBJ databases">
        <title>Caerostris extrusa draft genome.</title>
        <authorList>
            <person name="Kono N."/>
            <person name="Arakawa K."/>
        </authorList>
    </citation>
    <scope>NUCLEOTIDE SEQUENCE [LARGE SCALE GENOMIC DNA]</scope>
</reference>
<dbReference type="EMBL" id="BPLR01011634">
    <property type="protein sequence ID" value="GIY47835.1"/>
    <property type="molecule type" value="Genomic_DNA"/>
</dbReference>
<evidence type="ECO:0000313" key="3">
    <source>
        <dbReference type="Proteomes" id="UP001054945"/>
    </source>
</evidence>
<gene>
    <name evidence="2" type="primary">jockeypol_323</name>
    <name evidence="2" type="ORF">CEXT_243391</name>
</gene>
<keyword evidence="3" id="KW-1185">Reference proteome</keyword>
<dbReference type="Gene3D" id="3.60.10.10">
    <property type="entry name" value="Endonuclease/exonuclease/phosphatase"/>
    <property type="match status" value="1"/>
</dbReference>
<organism evidence="2 3">
    <name type="scientific">Caerostris extrusa</name>
    <name type="common">Bark spider</name>
    <name type="synonym">Caerostris bankana</name>
    <dbReference type="NCBI Taxonomy" id="172846"/>
    <lineage>
        <taxon>Eukaryota</taxon>
        <taxon>Metazoa</taxon>
        <taxon>Ecdysozoa</taxon>
        <taxon>Arthropoda</taxon>
        <taxon>Chelicerata</taxon>
        <taxon>Arachnida</taxon>
        <taxon>Araneae</taxon>
        <taxon>Araneomorphae</taxon>
        <taxon>Entelegynae</taxon>
        <taxon>Araneoidea</taxon>
        <taxon>Araneidae</taxon>
        <taxon>Caerostris</taxon>
    </lineage>
</organism>
<keyword evidence="2" id="KW-0808">Transferase</keyword>
<keyword evidence="2" id="KW-0548">Nucleotidyltransferase</keyword>